<evidence type="ECO:0000313" key="2">
    <source>
        <dbReference type="Proteomes" id="UP000230233"/>
    </source>
</evidence>
<dbReference type="EMBL" id="PDUG01000006">
    <property type="protein sequence ID" value="PIC19457.1"/>
    <property type="molecule type" value="Genomic_DNA"/>
</dbReference>
<accession>A0A2G5SWN0</accession>
<protein>
    <submittedName>
        <fullName evidence="1">Uncharacterized protein</fullName>
    </submittedName>
</protein>
<gene>
    <name evidence="1" type="primary">Cnig_chr_X.g25004</name>
    <name evidence="1" type="ORF">B9Z55_025004</name>
</gene>
<dbReference type="Proteomes" id="UP000230233">
    <property type="component" value="Chromosome X"/>
</dbReference>
<proteinExistence type="predicted"/>
<dbReference type="AlphaFoldDB" id="A0A2G5SWN0"/>
<organism evidence="1 2">
    <name type="scientific">Caenorhabditis nigoni</name>
    <dbReference type="NCBI Taxonomy" id="1611254"/>
    <lineage>
        <taxon>Eukaryota</taxon>
        <taxon>Metazoa</taxon>
        <taxon>Ecdysozoa</taxon>
        <taxon>Nematoda</taxon>
        <taxon>Chromadorea</taxon>
        <taxon>Rhabditida</taxon>
        <taxon>Rhabditina</taxon>
        <taxon>Rhabditomorpha</taxon>
        <taxon>Rhabditoidea</taxon>
        <taxon>Rhabditidae</taxon>
        <taxon>Peloderinae</taxon>
        <taxon>Caenorhabditis</taxon>
    </lineage>
</organism>
<reference evidence="2" key="1">
    <citation type="submission" date="2017-10" db="EMBL/GenBank/DDBJ databases">
        <title>Rapid genome shrinkage in a self-fertile nematode reveals novel sperm competition proteins.</title>
        <authorList>
            <person name="Yin D."/>
            <person name="Schwarz E.M."/>
            <person name="Thomas C.G."/>
            <person name="Felde R.L."/>
            <person name="Korf I.F."/>
            <person name="Cutter A.D."/>
            <person name="Schartner C.M."/>
            <person name="Ralston E.J."/>
            <person name="Meyer B.J."/>
            <person name="Haag E.S."/>
        </authorList>
    </citation>
    <scope>NUCLEOTIDE SEQUENCE [LARGE SCALE GENOMIC DNA]</scope>
    <source>
        <strain evidence="2">JU1422</strain>
    </source>
</reference>
<keyword evidence="2" id="KW-1185">Reference proteome</keyword>
<evidence type="ECO:0000313" key="1">
    <source>
        <dbReference type="EMBL" id="PIC19457.1"/>
    </source>
</evidence>
<comment type="caution">
    <text evidence="1">The sequence shown here is derived from an EMBL/GenBank/DDBJ whole genome shotgun (WGS) entry which is preliminary data.</text>
</comment>
<name>A0A2G5SWN0_9PELO</name>
<sequence length="124" mass="14236">MPDVIYRVGQPTSFSWCLMLLFFFETSRYGFEMFVLYYITFEYIHISPASPKGKFSRSLFCYSSGTITHCDHQPLTKEPRGARGCGSKCARCIPRAIVLTSSFPVSTQRTNVDLFFISLKYPRS</sequence>